<evidence type="ECO:0000313" key="2">
    <source>
        <dbReference type="Proteomes" id="UP001164539"/>
    </source>
</evidence>
<comment type="caution">
    <text evidence="1">The sequence shown here is derived from an EMBL/GenBank/DDBJ whole genome shotgun (WGS) entry which is preliminary data.</text>
</comment>
<proteinExistence type="predicted"/>
<name>A0ACC1XQD8_MELAZ</name>
<accession>A0ACC1XQD8</accession>
<dbReference type="EMBL" id="CM051401">
    <property type="protein sequence ID" value="KAJ4713117.1"/>
    <property type="molecule type" value="Genomic_DNA"/>
</dbReference>
<evidence type="ECO:0000313" key="1">
    <source>
        <dbReference type="EMBL" id="KAJ4713117.1"/>
    </source>
</evidence>
<keyword evidence="2" id="KW-1185">Reference proteome</keyword>
<protein>
    <submittedName>
        <fullName evidence="1">Disease resistance protein (TIR-NBS-LRR class)</fullName>
    </submittedName>
</protein>
<gene>
    <name evidence="1" type="ORF">OWV82_015257</name>
</gene>
<reference evidence="1 2" key="1">
    <citation type="journal article" date="2023" name="Science">
        <title>Complex scaffold remodeling in plant triterpene biosynthesis.</title>
        <authorList>
            <person name="De La Pena R."/>
            <person name="Hodgson H."/>
            <person name="Liu J.C."/>
            <person name="Stephenson M.J."/>
            <person name="Martin A.C."/>
            <person name="Owen C."/>
            <person name="Harkess A."/>
            <person name="Leebens-Mack J."/>
            <person name="Jimenez L.E."/>
            <person name="Osbourn A."/>
            <person name="Sattely E.S."/>
        </authorList>
    </citation>
    <scope>NUCLEOTIDE SEQUENCE [LARGE SCALE GENOMIC DNA]</scope>
    <source>
        <strain evidence="2">cv. JPN11</strain>
        <tissue evidence="1">Leaf</tissue>
    </source>
</reference>
<sequence>MHHNKELVGVDSSIEKIKPLLSDGSQEGVCTLGIWGMGGIGKTTLARAIFNKMSSTFDASCFIPNVREKEEAGGLDHLRRKLLSTLLEDESLNPSISSFNVRLESQRLQHKKVLIVLDDVANFQQIEFLIGSVDWFMPGSLIIVTTRDKYVLKMVGVKTIYKMEELAYSDALQLFSQNAFRQNHPNVGYEELSKKAIEYAKGVPLALKALGSFLFGRSKEEWEVTTRGLIKQVPPGEIFYVLRASYDRLDSEEKNIFLDITCFLIDEDRDHVIKFLEAKGYHAVIGLSGLIDKGLVIESNNKITMHNLVREMGREIVRQESTNDPRKNRRLRHHQDIESVSEYNNSVDIEKIFVITNFVLEIPSAVFDQLSSVYKPHYAIVSMSLSFVAMLLCIIELVYKCQKEKLTWKRRRILPWLYYPSPSHKPFGTLKDIIGLICAIFQCIFATITFDFVRRHVDSPIKINFWPIVFALAYYVLSS</sequence>
<dbReference type="Proteomes" id="UP001164539">
    <property type="component" value="Chromosome 8"/>
</dbReference>
<organism evidence="1 2">
    <name type="scientific">Melia azedarach</name>
    <name type="common">Chinaberry tree</name>
    <dbReference type="NCBI Taxonomy" id="155640"/>
    <lineage>
        <taxon>Eukaryota</taxon>
        <taxon>Viridiplantae</taxon>
        <taxon>Streptophyta</taxon>
        <taxon>Embryophyta</taxon>
        <taxon>Tracheophyta</taxon>
        <taxon>Spermatophyta</taxon>
        <taxon>Magnoliopsida</taxon>
        <taxon>eudicotyledons</taxon>
        <taxon>Gunneridae</taxon>
        <taxon>Pentapetalae</taxon>
        <taxon>rosids</taxon>
        <taxon>malvids</taxon>
        <taxon>Sapindales</taxon>
        <taxon>Meliaceae</taxon>
        <taxon>Melia</taxon>
    </lineage>
</organism>